<feature type="domain" description="PAC" evidence="3">
    <location>
        <begin position="499"/>
        <end position="551"/>
    </location>
</feature>
<reference evidence="6 7" key="1">
    <citation type="submission" date="2016-11" db="EMBL/GenBank/DDBJ databases">
        <authorList>
            <person name="Jaros S."/>
            <person name="Januszkiewicz K."/>
            <person name="Wedrychowicz H."/>
        </authorList>
    </citation>
    <scope>NUCLEOTIDE SEQUENCE [LARGE SCALE GENOMIC DNA]</scope>
    <source>
        <strain evidence="6 7">DSM 15929</strain>
    </source>
</reference>
<dbReference type="InterPro" id="IPR007487">
    <property type="entry name" value="ABC_transpt-TYRBP-like"/>
</dbReference>
<dbReference type="InterPro" id="IPR035919">
    <property type="entry name" value="EAL_sf"/>
</dbReference>
<dbReference type="SMART" id="SM00267">
    <property type="entry name" value="GGDEF"/>
    <property type="match status" value="1"/>
</dbReference>
<dbReference type="CDD" id="cd01949">
    <property type="entry name" value="GGDEF"/>
    <property type="match status" value="1"/>
</dbReference>
<dbReference type="NCBIfam" id="TIGR00229">
    <property type="entry name" value="sensory_box"/>
    <property type="match status" value="1"/>
</dbReference>
<feature type="coiled-coil region" evidence="1">
    <location>
        <begin position="378"/>
        <end position="409"/>
    </location>
</feature>
<dbReference type="SUPFAM" id="SSF55785">
    <property type="entry name" value="PYP-like sensor domain (PAS domain)"/>
    <property type="match status" value="1"/>
</dbReference>
<dbReference type="InterPro" id="IPR043128">
    <property type="entry name" value="Rev_trsase/Diguanyl_cyclase"/>
</dbReference>
<dbReference type="InterPro" id="IPR000014">
    <property type="entry name" value="PAS"/>
</dbReference>
<evidence type="ECO:0000256" key="2">
    <source>
        <dbReference type="SAM" id="Phobius"/>
    </source>
</evidence>
<dbReference type="AlphaFoldDB" id="A0A1M6MVS3"/>
<evidence type="ECO:0000313" key="7">
    <source>
        <dbReference type="Proteomes" id="UP000184386"/>
    </source>
</evidence>
<dbReference type="InterPro" id="IPR035965">
    <property type="entry name" value="PAS-like_dom_sf"/>
</dbReference>
<dbReference type="Pfam" id="PF00990">
    <property type="entry name" value="GGDEF"/>
    <property type="match status" value="1"/>
</dbReference>
<dbReference type="CDD" id="cd01948">
    <property type="entry name" value="EAL"/>
    <property type="match status" value="1"/>
</dbReference>
<keyword evidence="1" id="KW-0175">Coiled coil</keyword>
<dbReference type="PANTHER" id="PTHR44757">
    <property type="entry name" value="DIGUANYLATE CYCLASE DGCP"/>
    <property type="match status" value="1"/>
</dbReference>
<keyword evidence="7" id="KW-1185">Reference proteome</keyword>
<feature type="transmembrane region" description="Helical" evidence="2">
    <location>
        <begin position="7"/>
        <end position="24"/>
    </location>
</feature>
<dbReference type="EMBL" id="FRAC01000007">
    <property type="protein sequence ID" value="SHJ87489.1"/>
    <property type="molecule type" value="Genomic_DNA"/>
</dbReference>
<gene>
    <name evidence="6" type="ORF">SAMN02745136_01195</name>
</gene>
<dbReference type="InterPro" id="IPR001633">
    <property type="entry name" value="EAL_dom"/>
</dbReference>
<dbReference type="Pfam" id="PF00563">
    <property type="entry name" value="EAL"/>
    <property type="match status" value="1"/>
</dbReference>
<evidence type="ECO:0000313" key="6">
    <source>
        <dbReference type="EMBL" id="SHJ87489.1"/>
    </source>
</evidence>
<feature type="domain" description="EAL" evidence="4">
    <location>
        <begin position="721"/>
        <end position="970"/>
    </location>
</feature>
<dbReference type="SUPFAM" id="SSF141868">
    <property type="entry name" value="EAL domain-like"/>
    <property type="match status" value="1"/>
</dbReference>
<dbReference type="Gene3D" id="3.30.70.270">
    <property type="match status" value="1"/>
</dbReference>
<keyword evidence="2" id="KW-1133">Transmembrane helix</keyword>
<dbReference type="InterPro" id="IPR029787">
    <property type="entry name" value="Nucleotide_cyclase"/>
</dbReference>
<dbReference type="RefSeq" id="WP_073273820.1">
    <property type="nucleotide sequence ID" value="NZ_FRAC01000007.1"/>
</dbReference>
<evidence type="ECO:0000259" key="3">
    <source>
        <dbReference type="PROSITE" id="PS50113"/>
    </source>
</evidence>
<evidence type="ECO:0000259" key="5">
    <source>
        <dbReference type="PROSITE" id="PS50887"/>
    </source>
</evidence>
<keyword evidence="2" id="KW-0472">Membrane</keyword>
<evidence type="ECO:0000256" key="1">
    <source>
        <dbReference type="SAM" id="Coils"/>
    </source>
</evidence>
<dbReference type="Gene3D" id="3.30.450.20">
    <property type="entry name" value="PAS domain"/>
    <property type="match status" value="1"/>
</dbReference>
<dbReference type="STRING" id="1121322.SAMN02745136_01195"/>
<proteinExistence type="predicted"/>
<keyword evidence="2" id="KW-0812">Transmembrane</keyword>
<protein>
    <submittedName>
        <fullName evidence="6">PAS domain S-box-containing protein/diguanylate cyclase (GGDEF) domain-containing protein</fullName>
    </submittedName>
</protein>
<evidence type="ECO:0000259" key="4">
    <source>
        <dbReference type="PROSITE" id="PS50883"/>
    </source>
</evidence>
<dbReference type="OrthoDB" id="9805474at2"/>
<name>A0A1M6MVS3_9FIRM</name>
<dbReference type="SMART" id="SM00052">
    <property type="entry name" value="EAL"/>
    <property type="match status" value="1"/>
</dbReference>
<organism evidence="6 7">
    <name type="scientific">Anaerocolumna jejuensis DSM 15929</name>
    <dbReference type="NCBI Taxonomy" id="1121322"/>
    <lineage>
        <taxon>Bacteria</taxon>
        <taxon>Bacillati</taxon>
        <taxon>Bacillota</taxon>
        <taxon>Clostridia</taxon>
        <taxon>Lachnospirales</taxon>
        <taxon>Lachnospiraceae</taxon>
        <taxon>Anaerocolumna</taxon>
    </lineage>
</organism>
<dbReference type="Gene3D" id="3.20.20.450">
    <property type="entry name" value="EAL domain"/>
    <property type="match status" value="1"/>
</dbReference>
<dbReference type="SUPFAM" id="SSF55073">
    <property type="entry name" value="Nucleotide cyclase"/>
    <property type="match status" value="1"/>
</dbReference>
<dbReference type="InterPro" id="IPR000700">
    <property type="entry name" value="PAS-assoc_C"/>
</dbReference>
<dbReference type="NCBIfam" id="TIGR00254">
    <property type="entry name" value="GGDEF"/>
    <property type="match status" value="1"/>
</dbReference>
<dbReference type="InterPro" id="IPR052155">
    <property type="entry name" value="Biofilm_reg_signaling"/>
</dbReference>
<dbReference type="PANTHER" id="PTHR44757:SF2">
    <property type="entry name" value="BIOFILM ARCHITECTURE MAINTENANCE PROTEIN MBAA"/>
    <property type="match status" value="1"/>
</dbReference>
<dbReference type="PROSITE" id="PS50883">
    <property type="entry name" value="EAL"/>
    <property type="match status" value="1"/>
</dbReference>
<dbReference type="PROSITE" id="PS50887">
    <property type="entry name" value="GGDEF"/>
    <property type="match status" value="1"/>
</dbReference>
<feature type="transmembrane region" description="Helical" evidence="2">
    <location>
        <begin position="352"/>
        <end position="371"/>
    </location>
</feature>
<dbReference type="Proteomes" id="UP000184386">
    <property type="component" value="Unassembled WGS sequence"/>
</dbReference>
<accession>A0A1M6MVS3</accession>
<sequence length="976" mass="111442">MHKRKRILKIITCILVVFVIFSVYNNLTAYSANEKKGKNILFISSYNENFPSVPDEVKGIRSVFPEEKYNVDFEYMDSKRFVTDESRKLFHDLLQYKLEHLPAYDGVIVGDDYALQFVMDYQEEMFPGIPIVFLGVNDTDRVKAAEQKSNITGIVEELSLEDNIRLGLSLNKKAKRVVAIVDGTLTGIGDERQFYSLKDEFPELTFDEINAAKYTFAEVGDLVSKLGNDTILLYLSMYTDKTNTDITIPEASALLSEAAKVPIIRAEVGGVGNGVLGGKMFSYYHSSVKAAKTLKKIFEGTSPDSIPIVTKSPNYYIFDYNVLKKHHISLHNLPEGSKIEGRKISFMEQHPILTANFVLIVSLSLLVIILLSTDNIRRRKMEKRLQESHEELVQTYEELTASEEELRVQYELSQQHMEKIEILNQKYSIAVESTGSAVWEYDVTLRTLSVSEGFLNSVDSKLTQMKDIDILLDGILSKEQKDTVIAEYTRYLNGEIDKIYRELMLYNHKGEKIWVLLSGKGVHDLKGTVTSLNGLLIDITKIKEQEEFIKYLASNDHLTNLPNRMSFMEKINTELQAKACGAILLMDIDNFKGINDSVGHLYGDKMLSLIAERIRTLIGENILAYRFGGDEFIVLITGNDVELLIESCLEKIKELFSEPIQLMGTEHLVKFSIGITVFPKDNSDMERLLINADTAMYFVKDNGRDNHMFYSDKILEDIRSKAEIEDILRDALRDDGLRLLYQPQINVNTGKIDEFEALLRLKNRNLSPAKFIEVAEMSGLIIDIGRWVTKEAIRQMAEWRDKGYPVKPVAINFSGKQLNDREYISFLHDTLQEYQIDPRYVEIEITESILVEETENTLTFLNELKAMGLRIAMDDFGTGYSSINYLTFIPVNKIKLDKSLCEKFINLDNSVMCSLIGLMHSLNLIITAEGIEETYQYYRLKEGGCDLIQGYLFSKPLASQDIENVYNYNFINQTMQ</sequence>
<dbReference type="PROSITE" id="PS50113">
    <property type="entry name" value="PAC"/>
    <property type="match status" value="1"/>
</dbReference>
<feature type="domain" description="GGDEF" evidence="5">
    <location>
        <begin position="579"/>
        <end position="712"/>
    </location>
</feature>
<dbReference type="InterPro" id="IPR000160">
    <property type="entry name" value="GGDEF_dom"/>
</dbReference>
<dbReference type="Gene3D" id="3.40.50.2300">
    <property type="match status" value="2"/>
</dbReference>
<dbReference type="Pfam" id="PF04392">
    <property type="entry name" value="ABC_sub_bind"/>
    <property type="match status" value="1"/>
</dbReference>